<dbReference type="PANTHER" id="PTHR23155">
    <property type="entry name" value="DISEASE RESISTANCE PROTEIN RP"/>
    <property type="match status" value="1"/>
</dbReference>
<dbReference type="SUPFAM" id="SSF52058">
    <property type="entry name" value="L domain-like"/>
    <property type="match status" value="1"/>
</dbReference>
<evidence type="ECO:0000313" key="3">
    <source>
        <dbReference type="EMBL" id="KAJ4976904.1"/>
    </source>
</evidence>
<proteinExistence type="predicted"/>
<accession>A0A9Q0QYZ7</accession>
<dbReference type="InterPro" id="IPR027417">
    <property type="entry name" value="P-loop_NTPase"/>
</dbReference>
<keyword evidence="4" id="KW-1185">Reference proteome</keyword>
<dbReference type="InterPro" id="IPR002182">
    <property type="entry name" value="NB-ARC"/>
</dbReference>
<dbReference type="AlphaFoldDB" id="A0A9Q0QYZ7"/>
<evidence type="ECO:0000256" key="1">
    <source>
        <dbReference type="ARBA" id="ARBA00022821"/>
    </source>
</evidence>
<dbReference type="GO" id="GO:0098542">
    <property type="term" value="P:defense response to other organism"/>
    <property type="evidence" value="ECO:0007669"/>
    <property type="project" value="TreeGrafter"/>
</dbReference>
<evidence type="ECO:0000259" key="2">
    <source>
        <dbReference type="Pfam" id="PF00931"/>
    </source>
</evidence>
<name>A0A9Q0QYZ7_9MAGN</name>
<dbReference type="Pfam" id="PF00931">
    <property type="entry name" value="NB-ARC"/>
    <property type="match status" value="1"/>
</dbReference>
<reference evidence="3" key="1">
    <citation type="journal article" date="2023" name="Plant J.">
        <title>The genome of the king protea, Protea cynaroides.</title>
        <authorList>
            <person name="Chang J."/>
            <person name="Duong T.A."/>
            <person name="Schoeman C."/>
            <person name="Ma X."/>
            <person name="Roodt D."/>
            <person name="Barker N."/>
            <person name="Li Z."/>
            <person name="Van de Peer Y."/>
            <person name="Mizrachi E."/>
        </authorList>
    </citation>
    <scope>NUCLEOTIDE SEQUENCE</scope>
    <source>
        <tissue evidence="3">Young leaves</tissue>
    </source>
</reference>
<protein>
    <recommendedName>
        <fullName evidence="2">NB-ARC domain-containing protein</fullName>
    </recommendedName>
</protein>
<dbReference type="Gene3D" id="3.40.50.300">
    <property type="entry name" value="P-loop containing nucleotide triphosphate hydrolases"/>
    <property type="match status" value="1"/>
</dbReference>
<keyword evidence="1" id="KW-0611">Plant defense</keyword>
<sequence>MDIQRYQSEEIEAFMKKLIDIISEVLTTNAIESWVSRSRIEFINSELKQWDNRCFRTSTASSSVYPQLSPYLQWDKDNDMVQGLENDATMLIKRLNEEDPRQDVIPIVGPKGVGKTMLARRVFEDPDIVKNFPCRVWIYAYNHSNLSIKKLLQGIINPVDQSSTPSTPPIAEDNPQDLRDLAIQAYNHLKTKRYLLVFDDVLSTQFWADINMIFPNNKNGGGDRIIFTTRYDEVALFVRPRRCPFYLQSPFHKEESSMTSSDKAKTIINSGERSWKEPWNNWVSSEMIYNNLPHHLKFCLLYLAVLNSCRIIQFKDLITAEGLVQPPRKVEKFVDDLIKMNLVEVVSKHWDGSIKEIAIVNKLELMNFCRYKAREEISLEFASTGFQLFLSEANRIAIERWTGYYGVHPQIPMKARSVLILKDTNVPSVPSKINFGQEDLGSFLQNNSPLRVLDMGVDLFHTIPDEIDRLIHLRYLSLKFGGSGVIFQPSICNLLNLQFLRVKNNRPRWLPLEFWRMRKLISLSCSGVLHLPQPPEDLVLDNLQILKNVSVLCCTDSILSKMPNLIRLGVGGPIQHTNETISLPRWDVFPQKITHLTFNQTGLVGESMKILGKLPNLEVLKLAFNAIEGDDLDVVDDGFCRLKCLKLEEMDIRKWNMPVGAMPSLEIVVIKECCALVNLPSETLMKIGSLRELKVYNYVDPAIETAAISIQEHAGKDRLQLQLVKKSN</sequence>
<dbReference type="InterPro" id="IPR036388">
    <property type="entry name" value="WH-like_DNA-bd_sf"/>
</dbReference>
<feature type="domain" description="NB-ARC" evidence="2">
    <location>
        <begin position="87"/>
        <end position="255"/>
    </location>
</feature>
<dbReference type="InterPro" id="IPR044974">
    <property type="entry name" value="Disease_R_plants"/>
</dbReference>
<dbReference type="Proteomes" id="UP001141806">
    <property type="component" value="Unassembled WGS sequence"/>
</dbReference>
<comment type="caution">
    <text evidence="3">The sequence shown here is derived from an EMBL/GenBank/DDBJ whole genome shotgun (WGS) entry which is preliminary data.</text>
</comment>
<dbReference type="EMBL" id="JAMYWD010000003">
    <property type="protein sequence ID" value="KAJ4976904.1"/>
    <property type="molecule type" value="Genomic_DNA"/>
</dbReference>
<dbReference type="InterPro" id="IPR032675">
    <property type="entry name" value="LRR_dom_sf"/>
</dbReference>
<gene>
    <name evidence="3" type="ORF">NE237_002010</name>
</gene>
<dbReference type="Gene3D" id="1.10.10.10">
    <property type="entry name" value="Winged helix-like DNA-binding domain superfamily/Winged helix DNA-binding domain"/>
    <property type="match status" value="1"/>
</dbReference>
<dbReference type="PANTHER" id="PTHR23155:SF1205">
    <property type="entry name" value="DISEASE RESISTANCE PROTEIN RPM1"/>
    <property type="match status" value="1"/>
</dbReference>
<dbReference type="Gene3D" id="3.80.10.10">
    <property type="entry name" value="Ribonuclease Inhibitor"/>
    <property type="match status" value="1"/>
</dbReference>
<dbReference type="GO" id="GO:0043531">
    <property type="term" value="F:ADP binding"/>
    <property type="evidence" value="ECO:0007669"/>
    <property type="project" value="InterPro"/>
</dbReference>
<dbReference type="SUPFAM" id="SSF52540">
    <property type="entry name" value="P-loop containing nucleoside triphosphate hydrolases"/>
    <property type="match status" value="1"/>
</dbReference>
<evidence type="ECO:0000313" key="4">
    <source>
        <dbReference type="Proteomes" id="UP001141806"/>
    </source>
</evidence>
<dbReference type="OrthoDB" id="1478287at2759"/>
<dbReference type="PRINTS" id="PR00364">
    <property type="entry name" value="DISEASERSIST"/>
</dbReference>
<organism evidence="3 4">
    <name type="scientific">Protea cynaroides</name>
    <dbReference type="NCBI Taxonomy" id="273540"/>
    <lineage>
        <taxon>Eukaryota</taxon>
        <taxon>Viridiplantae</taxon>
        <taxon>Streptophyta</taxon>
        <taxon>Embryophyta</taxon>
        <taxon>Tracheophyta</taxon>
        <taxon>Spermatophyta</taxon>
        <taxon>Magnoliopsida</taxon>
        <taxon>Proteales</taxon>
        <taxon>Proteaceae</taxon>
        <taxon>Protea</taxon>
    </lineage>
</organism>